<gene>
    <name evidence="5" type="primary">prmC</name>
    <name evidence="8" type="ORF">SAMN04487943_10936</name>
</gene>
<dbReference type="InterPro" id="IPR040758">
    <property type="entry name" value="PrmC_N"/>
</dbReference>
<dbReference type="EC" id="2.1.1.297" evidence="5"/>
<evidence type="ECO:0000313" key="9">
    <source>
        <dbReference type="Proteomes" id="UP000198565"/>
    </source>
</evidence>
<dbReference type="Gene3D" id="1.10.8.10">
    <property type="entry name" value="DNA helicase RuvA subunit, C-terminal domain"/>
    <property type="match status" value="1"/>
</dbReference>
<dbReference type="CDD" id="cd02440">
    <property type="entry name" value="AdoMet_MTases"/>
    <property type="match status" value="1"/>
</dbReference>
<evidence type="ECO:0000256" key="4">
    <source>
        <dbReference type="ARBA" id="ARBA00048391"/>
    </source>
</evidence>
<dbReference type="GO" id="GO:0102559">
    <property type="term" value="F:peptide chain release factor N(5)-glutamine methyltransferase activity"/>
    <property type="evidence" value="ECO:0007669"/>
    <property type="project" value="UniProtKB-EC"/>
</dbReference>
<dbReference type="NCBIfam" id="TIGR03534">
    <property type="entry name" value="RF_mod_PrmC"/>
    <property type="match status" value="1"/>
</dbReference>
<evidence type="ECO:0000256" key="3">
    <source>
        <dbReference type="ARBA" id="ARBA00022691"/>
    </source>
</evidence>
<dbReference type="NCBIfam" id="TIGR00536">
    <property type="entry name" value="hemK_fam"/>
    <property type="match status" value="1"/>
</dbReference>
<feature type="domain" description="Release factor glutamine methyltransferase N-terminal" evidence="7">
    <location>
        <begin position="12"/>
        <end position="80"/>
    </location>
</feature>
<keyword evidence="9" id="KW-1185">Reference proteome</keyword>
<dbReference type="GO" id="GO:0003676">
    <property type="term" value="F:nucleic acid binding"/>
    <property type="evidence" value="ECO:0007669"/>
    <property type="project" value="InterPro"/>
</dbReference>
<dbReference type="InterPro" id="IPR029063">
    <property type="entry name" value="SAM-dependent_MTases_sf"/>
</dbReference>
<feature type="binding site" evidence="5">
    <location>
        <begin position="124"/>
        <end position="128"/>
    </location>
    <ligand>
        <name>S-adenosyl-L-methionine</name>
        <dbReference type="ChEBI" id="CHEBI:59789"/>
    </ligand>
</feature>
<dbReference type="PANTHER" id="PTHR18895">
    <property type="entry name" value="HEMK METHYLTRANSFERASE"/>
    <property type="match status" value="1"/>
</dbReference>
<evidence type="ECO:0000256" key="5">
    <source>
        <dbReference type="HAMAP-Rule" id="MF_02126"/>
    </source>
</evidence>
<organism evidence="8 9">
    <name type="scientific">Gracilibacillus orientalis</name>
    <dbReference type="NCBI Taxonomy" id="334253"/>
    <lineage>
        <taxon>Bacteria</taxon>
        <taxon>Bacillati</taxon>
        <taxon>Bacillota</taxon>
        <taxon>Bacilli</taxon>
        <taxon>Bacillales</taxon>
        <taxon>Bacillaceae</taxon>
        <taxon>Gracilibacillus</taxon>
    </lineage>
</organism>
<dbReference type="Gene3D" id="3.40.50.150">
    <property type="entry name" value="Vaccinia Virus protein VP39"/>
    <property type="match status" value="1"/>
</dbReference>
<dbReference type="InterPro" id="IPR007848">
    <property type="entry name" value="Small_mtfrase_dom"/>
</dbReference>
<dbReference type="PROSITE" id="PS00092">
    <property type="entry name" value="N6_MTASE"/>
    <property type="match status" value="1"/>
</dbReference>
<feature type="domain" description="Methyltransferase small" evidence="6">
    <location>
        <begin position="105"/>
        <end position="200"/>
    </location>
</feature>
<dbReference type="Pfam" id="PF17827">
    <property type="entry name" value="PrmC_N"/>
    <property type="match status" value="1"/>
</dbReference>
<keyword evidence="2 5" id="KW-0808">Transferase</keyword>
<dbReference type="GO" id="GO:0032259">
    <property type="term" value="P:methylation"/>
    <property type="evidence" value="ECO:0007669"/>
    <property type="project" value="UniProtKB-KW"/>
</dbReference>
<dbReference type="EMBL" id="FOTR01000009">
    <property type="protein sequence ID" value="SFM16765.1"/>
    <property type="molecule type" value="Genomic_DNA"/>
</dbReference>
<dbReference type="STRING" id="334253.SAMN04487943_10936"/>
<evidence type="ECO:0000256" key="1">
    <source>
        <dbReference type="ARBA" id="ARBA00022603"/>
    </source>
</evidence>
<dbReference type="InterPro" id="IPR019874">
    <property type="entry name" value="RF_methyltr_PrmC"/>
</dbReference>
<feature type="binding site" evidence="5">
    <location>
        <position position="193"/>
    </location>
    <ligand>
        <name>S-adenosyl-L-methionine</name>
        <dbReference type="ChEBI" id="CHEBI:59789"/>
    </ligand>
</feature>
<dbReference type="SUPFAM" id="SSF53335">
    <property type="entry name" value="S-adenosyl-L-methionine-dependent methyltransferases"/>
    <property type="match status" value="1"/>
</dbReference>
<dbReference type="AlphaFoldDB" id="A0A1I4NN30"/>
<dbReference type="Proteomes" id="UP000198565">
    <property type="component" value="Unassembled WGS sequence"/>
</dbReference>
<feature type="binding site" evidence="5">
    <location>
        <position position="149"/>
    </location>
    <ligand>
        <name>S-adenosyl-L-methionine</name>
        <dbReference type="ChEBI" id="CHEBI:59789"/>
    </ligand>
</feature>
<comment type="catalytic activity">
    <reaction evidence="4 5">
        <text>L-glutaminyl-[peptide chain release factor] + S-adenosyl-L-methionine = N(5)-methyl-L-glutaminyl-[peptide chain release factor] + S-adenosyl-L-homocysteine + H(+)</text>
        <dbReference type="Rhea" id="RHEA:42896"/>
        <dbReference type="Rhea" id="RHEA-COMP:10271"/>
        <dbReference type="Rhea" id="RHEA-COMP:10272"/>
        <dbReference type="ChEBI" id="CHEBI:15378"/>
        <dbReference type="ChEBI" id="CHEBI:30011"/>
        <dbReference type="ChEBI" id="CHEBI:57856"/>
        <dbReference type="ChEBI" id="CHEBI:59789"/>
        <dbReference type="ChEBI" id="CHEBI:61891"/>
        <dbReference type="EC" id="2.1.1.297"/>
    </reaction>
</comment>
<proteinExistence type="inferred from homology"/>
<feature type="binding site" evidence="5">
    <location>
        <position position="176"/>
    </location>
    <ligand>
        <name>S-adenosyl-L-methionine</name>
        <dbReference type="ChEBI" id="CHEBI:59789"/>
    </ligand>
</feature>
<accession>A0A1I4NN30</accession>
<protein>
    <recommendedName>
        <fullName evidence="5">Release factor glutamine methyltransferase</fullName>
        <shortName evidence="5">RF MTase</shortName>
        <ecNumber evidence="5">2.1.1.297</ecNumber>
    </recommendedName>
    <alternativeName>
        <fullName evidence="5">N5-glutamine methyltransferase PrmC</fullName>
    </alternativeName>
    <alternativeName>
        <fullName evidence="5">Protein-(glutamine-N5) MTase PrmC</fullName>
    </alternativeName>
    <alternativeName>
        <fullName evidence="5">Protein-glutamine N-methyltransferase PrmC</fullName>
    </alternativeName>
</protein>
<evidence type="ECO:0000259" key="6">
    <source>
        <dbReference type="Pfam" id="PF05175"/>
    </source>
</evidence>
<dbReference type="PANTHER" id="PTHR18895:SF74">
    <property type="entry name" value="MTRF1L RELEASE FACTOR GLUTAMINE METHYLTRANSFERASE"/>
    <property type="match status" value="1"/>
</dbReference>
<dbReference type="HAMAP" id="MF_02126">
    <property type="entry name" value="RF_methyltr_PrmC"/>
    <property type="match status" value="1"/>
</dbReference>
<name>A0A1I4NN30_9BACI</name>
<comment type="similarity">
    <text evidence="5">Belongs to the protein N5-glutamine methyltransferase family. PrmC subfamily.</text>
</comment>
<keyword evidence="3 5" id="KW-0949">S-adenosyl-L-methionine</keyword>
<dbReference type="InterPro" id="IPR050320">
    <property type="entry name" value="N5-glutamine_MTase"/>
</dbReference>
<reference evidence="9" key="1">
    <citation type="submission" date="2016-10" db="EMBL/GenBank/DDBJ databases">
        <authorList>
            <person name="Varghese N."/>
            <person name="Submissions S."/>
        </authorList>
    </citation>
    <scope>NUCLEOTIDE SEQUENCE [LARGE SCALE GENOMIC DNA]</scope>
    <source>
        <strain evidence="9">CGMCC 1.4250</strain>
    </source>
</reference>
<evidence type="ECO:0000313" key="8">
    <source>
        <dbReference type="EMBL" id="SFM16765.1"/>
    </source>
</evidence>
<comment type="function">
    <text evidence="5">Methylates the class 1 translation termination release factors RF1/PrfA and RF2/PrfB on the glutamine residue of the universally conserved GGQ motif.</text>
</comment>
<keyword evidence="1 5" id="KW-0489">Methyltransferase</keyword>
<evidence type="ECO:0000256" key="2">
    <source>
        <dbReference type="ARBA" id="ARBA00022679"/>
    </source>
</evidence>
<dbReference type="OrthoDB" id="9800643at2"/>
<dbReference type="Pfam" id="PF05175">
    <property type="entry name" value="MTS"/>
    <property type="match status" value="1"/>
</dbReference>
<dbReference type="InterPro" id="IPR004556">
    <property type="entry name" value="HemK-like"/>
</dbReference>
<feature type="binding site" evidence="5">
    <location>
        <begin position="193"/>
        <end position="196"/>
    </location>
    <ligand>
        <name>substrate</name>
    </ligand>
</feature>
<sequence length="287" mass="32525">MNNMQTNTVHGALKWASSFLQKHNCESKVAEILLLHILDWSKTDMLIYLQEPIASEKLAYFQQKIEQHAETKIPVQHLTGVEDFYGRTFHVNQHVLIPRPETEELVQCVTEAVDKSDFTCVDIGTGSGIIAVCLAKEWESRQVEMLATDLSDDALRVAEKNAEKHQAKINFYQGNFLAPLINEGKKVDIIVSNPPYISYEEADSLSETVKHYDPEMALFAENNGLAAYYEIIHQADQVLNRHGMLFFEIGHTQAEAVSKLIKQQFPESKVTALQDINGQDRIVRVIL</sequence>
<dbReference type="InterPro" id="IPR002052">
    <property type="entry name" value="DNA_methylase_N6_adenine_CS"/>
</dbReference>
<evidence type="ECO:0000259" key="7">
    <source>
        <dbReference type="Pfam" id="PF17827"/>
    </source>
</evidence>